<dbReference type="EMBL" id="BTGU01000082">
    <property type="protein sequence ID" value="GMN58918.1"/>
    <property type="molecule type" value="Genomic_DNA"/>
</dbReference>
<comment type="caution">
    <text evidence="1">The sequence shown here is derived from an EMBL/GenBank/DDBJ whole genome shotgun (WGS) entry which is preliminary data.</text>
</comment>
<gene>
    <name evidence="1" type="ORF">TIFTF001_028010</name>
</gene>
<dbReference type="Proteomes" id="UP001187192">
    <property type="component" value="Unassembled WGS sequence"/>
</dbReference>
<sequence length="95" mass="11008">MHIDVAFYYMRKKIMRFPKLLQRKVTTVDMFFSAKIGALWLVYKKTPDKFDWGSCDSLMNIILGVSVRCGLSWFEVNTFANPNVLARAQPSELDP</sequence>
<reference evidence="1" key="1">
    <citation type="submission" date="2023-07" db="EMBL/GenBank/DDBJ databases">
        <title>draft genome sequence of fig (Ficus carica).</title>
        <authorList>
            <person name="Takahashi T."/>
            <person name="Nishimura K."/>
        </authorList>
    </citation>
    <scope>NUCLEOTIDE SEQUENCE</scope>
</reference>
<accession>A0AA88DP50</accession>
<dbReference type="AlphaFoldDB" id="A0AA88DP50"/>
<proteinExistence type="predicted"/>
<evidence type="ECO:0000313" key="1">
    <source>
        <dbReference type="EMBL" id="GMN58918.1"/>
    </source>
</evidence>
<evidence type="ECO:0000313" key="2">
    <source>
        <dbReference type="Proteomes" id="UP001187192"/>
    </source>
</evidence>
<keyword evidence="2" id="KW-1185">Reference proteome</keyword>
<organism evidence="1 2">
    <name type="scientific">Ficus carica</name>
    <name type="common">Common fig</name>
    <dbReference type="NCBI Taxonomy" id="3494"/>
    <lineage>
        <taxon>Eukaryota</taxon>
        <taxon>Viridiplantae</taxon>
        <taxon>Streptophyta</taxon>
        <taxon>Embryophyta</taxon>
        <taxon>Tracheophyta</taxon>
        <taxon>Spermatophyta</taxon>
        <taxon>Magnoliopsida</taxon>
        <taxon>eudicotyledons</taxon>
        <taxon>Gunneridae</taxon>
        <taxon>Pentapetalae</taxon>
        <taxon>rosids</taxon>
        <taxon>fabids</taxon>
        <taxon>Rosales</taxon>
        <taxon>Moraceae</taxon>
        <taxon>Ficeae</taxon>
        <taxon>Ficus</taxon>
    </lineage>
</organism>
<protein>
    <submittedName>
        <fullName evidence="1">Uncharacterized protein</fullName>
    </submittedName>
</protein>
<name>A0AA88DP50_FICCA</name>